<keyword evidence="3" id="KW-1185">Reference proteome</keyword>
<reference evidence="2" key="2">
    <citation type="submission" date="2022-01" db="EMBL/GenBank/DDBJ databases">
        <authorList>
            <person name="Yamashiro T."/>
            <person name="Shiraishi A."/>
            <person name="Satake H."/>
            <person name="Nakayama K."/>
        </authorList>
    </citation>
    <scope>NUCLEOTIDE SEQUENCE</scope>
</reference>
<name>A0ABQ5AHN6_9ASTR</name>
<reference evidence="2" key="1">
    <citation type="journal article" date="2022" name="Int. J. Mol. Sci.">
        <title>Draft Genome of Tanacetum Coccineum: Genomic Comparison of Closely Related Tanacetum-Family Plants.</title>
        <authorList>
            <person name="Yamashiro T."/>
            <person name="Shiraishi A."/>
            <person name="Nakayama K."/>
            <person name="Satake H."/>
        </authorList>
    </citation>
    <scope>NUCLEOTIDE SEQUENCE</scope>
</reference>
<gene>
    <name evidence="2" type="ORF">Tco_0823010</name>
</gene>
<accession>A0ABQ5AHN6</accession>
<evidence type="ECO:0000313" key="2">
    <source>
        <dbReference type="EMBL" id="GJT01841.1"/>
    </source>
</evidence>
<evidence type="ECO:0000313" key="3">
    <source>
        <dbReference type="Proteomes" id="UP001151760"/>
    </source>
</evidence>
<feature type="region of interest" description="Disordered" evidence="1">
    <location>
        <begin position="26"/>
        <end position="91"/>
    </location>
</feature>
<evidence type="ECO:0000256" key="1">
    <source>
        <dbReference type="SAM" id="MobiDB-lite"/>
    </source>
</evidence>
<feature type="compositionally biased region" description="Basic and acidic residues" evidence="1">
    <location>
        <begin position="30"/>
        <end position="44"/>
    </location>
</feature>
<comment type="caution">
    <text evidence="2">The sequence shown here is derived from an EMBL/GenBank/DDBJ whole genome shotgun (WGS) entry which is preliminary data.</text>
</comment>
<protein>
    <submittedName>
        <fullName evidence="2">Uncharacterized protein</fullName>
    </submittedName>
</protein>
<proteinExistence type="predicted"/>
<dbReference type="Proteomes" id="UP001151760">
    <property type="component" value="Unassembled WGS sequence"/>
</dbReference>
<sequence>MQQEKLKEVKGRLHFEGCSRKNLKVQEVSQHSESRTLDARDLRSRVRSKRSHNIFGSPEQNPSVFSRIRRDWSESPGISRMEEGMEESSID</sequence>
<organism evidence="2 3">
    <name type="scientific">Tanacetum coccineum</name>
    <dbReference type="NCBI Taxonomy" id="301880"/>
    <lineage>
        <taxon>Eukaryota</taxon>
        <taxon>Viridiplantae</taxon>
        <taxon>Streptophyta</taxon>
        <taxon>Embryophyta</taxon>
        <taxon>Tracheophyta</taxon>
        <taxon>Spermatophyta</taxon>
        <taxon>Magnoliopsida</taxon>
        <taxon>eudicotyledons</taxon>
        <taxon>Gunneridae</taxon>
        <taxon>Pentapetalae</taxon>
        <taxon>asterids</taxon>
        <taxon>campanulids</taxon>
        <taxon>Asterales</taxon>
        <taxon>Asteraceae</taxon>
        <taxon>Asteroideae</taxon>
        <taxon>Anthemideae</taxon>
        <taxon>Anthemidinae</taxon>
        <taxon>Tanacetum</taxon>
    </lineage>
</organism>
<dbReference type="EMBL" id="BQNB010012302">
    <property type="protein sequence ID" value="GJT01841.1"/>
    <property type="molecule type" value="Genomic_DNA"/>
</dbReference>